<accession>A0A6A5RBB0</accession>
<dbReference type="SUPFAM" id="SSF51445">
    <property type="entry name" value="(Trans)glycosidases"/>
    <property type="match status" value="1"/>
</dbReference>
<dbReference type="AlphaFoldDB" id="A0A6A5RBB0"/>
<dbReference type="GO" id="GO:0005576">
    <property type="term" value="C:extracellular region"/>
    <property type="evidence" value="ECO:0007669"/>
    <property type="project" value="TreeGrafter"/>
</dbReference>
<feature type="domain" description="Glycoside hydrolase family 5" evidence="7">
    <location>
        <begin position="102"/>
        <end position="373"/>
    </location>
</feature>
<evidence type="ECO:0000256" key="6">
    <source>
        <dbReference type="SAM" id="MobiDB-lite"/>
    </source>
</evidence>
<reference evidence="8" key="1">
    <citation type="journal article" date="2020" name="Stud. Mycol.">
        <title>101 Dothideomycetes genomes: a test case for predicting lifestyles and emergence of pathogens.</title>
        <authorList>
            <person name="Haridas S."/>
            <person name="Albert R."/>
            <person name="Binder M."/>
            <person name="Bloem J."/>
            <person name="Labutti K."/>
            <person name="Salamov A."/>
            <person name="Andreopoulos B."/>
            <person name="Baker S."/>
            <person name="Barry K."/>
            <person name="Bills G."/>
            <person name="Bluhm B."/>
            <person name="Cannon C."/>
            <person name="Castanera R."/>
            <person name="Culley D."/>
            <person name="Daum C."/>
            <person name="Ezra D."/>
            <person name="Gonzalez J."/>
            <person name="Henrissat B."/>
            <person name="Kuo A."/>
            <person name="Liang C."/>
            <person name="Lipzen A."/>
            <person name="Lutzoni F."/>
            <person name="Magnuson J."/>
            <person name="Mondo S."/>
            <person name="Nolan M."/>
            <person name="Ohm R."/>
            <person name="Pangilinan J."/>
            <person name="Park H.-J."/>
            <person name="Ramirez L."/>
            <person name="Alfaro M."/>
            <person name="Sun H."/>
            <person name="Tritt A."/>
            <person name="Yoshinaga Y."/>
            <person name="Zwiers L.-H."/>
            <person name="Turgeon B."/>
            <person name="Goodwin S."/>
            <person name="Spatafora J."/>
            <person name="Crous P."/>
            <person name="Grigoriev I."/>
        </authorList>
    </citation>
    <scope>NUCLEOTIDE SEQUENCE</scope>
    <source>
        <strain evidence="8">CBS 183.55</strain>
    </source>
</reference>
<dbReference type="Pfam" id="PF00150">
    <property type="entry name" value="Cellulase"/>
    <property type="match status" value="1"/>
</dbReference>
<dbReference type="InterPro" id="IPR001547">
    <property type="entry name" value="Glyco_hydro_5"/>
</dbReference>
<evidence type="ECO:0000259" key="7">
    <source>
        <dbReference type="Pfam" id="PF00150"/>
    </source>
</evidence>
<dbReference type="OrthoDB" id="1887033at2759"/>
<evidence type="ECO:0000256" key="1">
    <source>
        <dbReference type="ARBA" id="ARBA00005641"/>
    </source>
</evidence>
<dbReference type="InterPro" id="IPR017853">
    <property type="entry name" value="GH"/>
</dbReference>
<evidence type="ECO:0000313" key="9">
    <source>
        <dbReference type="Proteomes" id="UP000800082"/>
    </source>
</evidence>
<evidence type="ECO:0000256" key="3">
    <source>
        <dbReference type="ARBA" id="ARBA00023295"/>
    </source>
</evidence>
<protein>
    <submittedName>
        <fullName evidence="8">Glycoside hydrolase family 5 protein</fullName>
    </submittedName>
</protein>
<dbReference type="GO" id="GO:0009986">
    <property type="term" value="C:cell surface"/>
    <property type="evidence" value="ECO:0007669"/>
    <property type="project" value="TreeGrafter"/>
</dbReference>
<dbReference type="FunFam" id="3.20.20.80:FF:000100">
    <property type="entry name" value="Glycoside hydrolase superfamily"/>
    <property type="match status" value="1"/>
</dbReference>
<evidence type="ECO:0000256" key="5">
    <source>
        <dbReference type="RuleBase" id="RU361153"/>
    </source>
</evidence>
<dbReference type="Gene3D" id="3.20.20.80">
    <property type="entry name" value="Glycosidases"/>
    <property type="match status" value="1"/>
</dbReference>
<gene>
    <name evidence="8" type="ORF">M421DRAFT_103704</name>
</gene>
<feature type="region of interest" description="Disordered" evidence="6">
    <location>
        <begin position="1"/>
        <end position="49"/>
    </location>
</feature>
<dbReference type="EMBL" id="ML978992">
    <property type="protein sequence ID" value="KAF1924570.1"/>
    <property type="molecule type" value="Genomic_DNA"/>
</dbReference>
<dbReference type="InterPro" id="IPR050386">
    <property type="entry name" value="Glycosyl_hydrolase_5"/>
</dbReference>
<name>A0A6A5RBB0_9PLEO</name>
<keyword evidence="3 5" id="KW-0326">Glycosidase</keyword>
<dbReference type="GO" id="GO:0005737">
    <property type="term" value="C:cytoplasm"/>
    <property type="evidence" value="ECO:0007669"/>
    <property type="project" value="UniProtKB-ARBA"/>
</dbReference>
<evidence type="ECO:0000256" key="4">
    <source>
        <dbReference type="ARBA" id="ARBA00023316"/>
    </source>
</evidence>
<evidence type="ECO:0000313" key="8">
    <source>
        <dbReference type="EMBL" id="KAF1924570.1"/>
    </source>
</evidence>
<dbReference type="GO" id="GO:0009251">
    <property type="term" value="P:glucan catabolic process"/>
    <property type="evidence" value="ECO:0007669"/>
    <property type="project" value="TreeGrafter"/>
</dbReference>
<keyword evidence="2 5" id="KW-0378">Hydrolase</keyword>
<dbReference type="GO" id="GO:0071555">
    <property type="term" value="P:cell wall organization"/>
    <property type="evidence" value="ECO:0007669"/>
    <property type="project" value="UniProtKB-KW"/>
</dbReference>
<dbReference type="GO" id="GO:0046557">
    <property type="term" value="F:glucan endo-1,6-beta-glucosidase activity"/>
    <property type="evidence" value="ECO:0007669"/>
    <property type="project" value="TreeGrafter"/>
</dbReference>
<dbReference type="Proteomes" id="UP000800082">
    <property type="component" value="Unassembled WGS sequence"/>
</dbReference>
<feature type="compositionally biased region" description="Basic and acidic residues" evidence="6">
    <location>
        <begin position="8"/>
        <end position="28"/>
    </location>
</feature>
<keyword evidence="9" id="KW-1185">Reference proteome</keyword>
<dbReference type="RefSeq" id="XP_033444823.1">
    <property type="nucleotide sequence ID" value="XM_033586931.1"/>
</dbReference>
<evidence type="ECO:0000256" key="2">
    <source>
        <dbReference type="ARBA" id="ARBA00022801"/>
    </source>
</evidence>
<dbReference type="GeneID" id="54344577"/>
<dbReference type="PANTHER" id="PTHR31297">
    <property type="entry name" value="GLUCAN ENDO-1,6-BETA-GLUCOSIDASE B"/>
    <property type="match status" value="1"/>
</dbReference>
<keyword evidence="4" id="KW-0961">Cell wall biogenesis/degradation</keyword>
<proteinExistence type="inferred from homology"/>
<organism evidence="8 9">
    <name type="scientific">Didymella exigua CBS 183.55</name>
    <dbReference type="NCBI Taxonomy" id="1150837"/>
    <lineage>
        <taxon>Eukaryota</taxon>
        <taxon>Fungi</taxon>
        <taxon>Dikarya</taxon>
        <taxon>Ascomycota</taxon>
        <taxon>Pezizomycotina</taxon>
        <taxon>Dothideomycetes</taxon>
        <taxon>Pleosporomycetidae</taxon>
        <taxon>Pleosporales</taxon>
        <taxon>Pleosporineae</taxon>
        <taxon>Didymellaceae</taxon>
        <taxon>Didymella</taxon>
    </lineage>
</organism>
<sequence length="542" mass="61356">MNGFLQKAKAEWKDFSQKDSRPGQDQHHGHQPHGPPGHGPPTGHHDHGCIKDPTDLDILRYRYHHGTNLGSVYVIEKWLQSSRFPENAEGSSELAAVKAWVDREGIECARQKFEQHWSSIVTDAAIGWLVNEAKCTTIRLPIGYYDLPGPDFTRGTPFEQYAQVYCGAWDSIRTLIQRLRKRSIGVLLDLHALPGGANAQEHSGTNSGRAEFWHSDFNRALGIRCAQFIAHEARNGLDIAGIQLVNEADWESHRMYEWYDEAAGAVSAIDPSIPIIISDGWNLEKAVEYSLRTNSVYTDRAKTPVVVDTHFYWAFTDLDKQKSPQQIIQEVGTKLGELDGKEGSVIDRGAVQTIVGEYSCVLTEDSWARSDGVPKEELVKQFGEAQSRRYQQRAGGSYFWTWKMDWMPGGEWGFKAQTDAKNIVPPQHATLHPDEKVARLDRARSEQDGRKQQAFQEHVNYWNQADPNGTYEHEKYEYGWHIGYSDALAFFAGCGSHGDRIGMLELWVLKRIRESGYRGGFTWLFEQGIRKGVIDFYNAAGI</sequence>
<dbReference type="PANTHER" id="PTHR31297:SF43">
    <property type="entry name" value="GLUCAN 1,3-BETA-GLUCOSIDASE 3"/>
    <property type="match status" value="1"/>
</dbReference>
<comment type="similarity">
    <text evidence="1 5">Belongs to the glycosyl hydrolase 5 (cellulase A) family.</text>
</comment>